<evidence type="ECO:0000256" key="1">
    <source>
        <dbReference type="SAM" id="SignalP"/>
    </source>
</evidence>
<feature type="signal peptide" evidence="1">
    <location>
        <begin position="1"/>
        <end position="20"/>
    </location>
</feature>
<protein>
    <submittedName>
        <fullName evidence="2">Uncharacterized protein</fullName>
    </submittedName>
</protein>
<name>A0A024WSQ7_PLAFA</name>
<proteinExistence type="predicted"/>
<dbReference type="Proteomes" id="UP000030699">
    <property type="component" value="Unassembled WGS sequence"/>
</dbReference>
<reference evidence="2 3" key="2">
    <citation type="submission" date="2013-02" db="EMBL/GenBank/DDBJ databases">
        <title>The Genome Sequence of Plasmodium falciparum MaliPS096_E11.</title>
        <authorList>
            <consortium name="The Broad Institute Genome Sequencing Platform"/>
            <consortium name="The Broad Institute Genome Sequencing Center for Infectious Disease"/>
            <person name="Neafsey D."/>
            <person name="Cheeseman I."/>
            <person name="Volkman S."/>
            <person name="Adams J."/>
            <person name="Walker B."/>
            <person name="Young S.K."/>
            <person name="Zeng Q."/>
            <person name="Gargeya S."/>
            <person name="Fitzgerald M."/>
            <person name="Haas B."/>
            <person name="Abouelleil A."/>
            <person name="Alvarado L."/>
            <person name="Arachchi H.M."/>
            <person name="Berlin A.M."/>
            <person name="Chapman S.B."/>
            <person name="Dewar J."/>
            <person name="Goldberg J."/>
            <person name="Griggs A."/>
            <person name="Gujja S."/>
            <person name="Hansen M."/>
            <person name="Howarth C."/>
            <person name="Imamovic A."/>
            <person name="Larimer J."/>
            <person name="McCowan C."/>
            <person name="Murphy C."/>
            <person name="Neiman D."/>
            <person name="Pearson M."/>
            <person name="Priest M."/>
            <person name="Roberts A."/>
            <person name="Saif S."/>
            <person name="Shea T."/>
            <person name="Sisk P."/>
            <person name="Sykes S."/>
            <person name="Wortman J."/>
            <person name="Nusbaum C."/>
            <person name="Birren B."/>
        </authorList>
    </citation>
    <scope>NUCLEOTIDE SEQUENCE [LARGE SCALE GENOMIC DNA]</scope>
    <source>
        <strain evidence="2 3">MaliPS096_E11</strain>
    </source>
</reference>
<evidence type="ECO:0000313" key="2">
    <source>
        <dbReference type="EMBL" id="ETW49745.1"/>
    </source>
</evidence>
<reference evidence="2 3" key="1">
    <citation type="submission" date="2013-02" db="EMBL/GenBank/DDBJ databases">
        <title>The Genome Annotation of Plasmodium falciparum MaliPS096_E11.</title>
        <authorList>
            <consortium name="The Broad Institute Genome Sequencing Platform"/>
            <consortium name="The Broad Institute Genome Sequencing Center for Infectious Disease"/>
            <person name="Neafsey D."/>
            <person name="Hoffman S."/>
            <person name="Volkman S."/>
            <person name="Rosenthal P."/>
            <person name="Walker B."/>
            <person name="Young S.K."/>
            <person name="Zeng Q."/>
            <person name="Gargeya S."/>
            <person name="Fitzgerald M."/>
            <person name="Haas B."/>
            <person name="Abouelleil A."/>
            <person name="Allen A.W."/>
            <person name="Alvarado L."/>
            <person name="Arachchi H.M."/>
            <person name="Berlin A.M."/>
            <person name="Chapman S.B."/>
            <person name="Gainer-Dewar J."/>
            <person name="Goldberg J."/>
            <person name="Griggs A."/>
            <person name="Gujja S."/>
            <person name="Hansen M."/>
            <person name="Howarth C."/>
            <person name="Imamovic A."/>
            <person name="Ireland A."/>
            <person name="Larimer J."/>
            <person name="McCowan C."/>
            <person name="Murphy C."/>
            <person name="Pearson M."/>
            <person name="Poon T.W."/>
            <person name="Priest M."/>
            <person name="Roberts A."/>
            <person name="Saif S."/>
            <person name="Shea T."/>
            <person name="Sisk P."/>
            <person name="Sykes S."/>
            <person name="Wortman J."/>
            <person name="Nusbaum C."/>
            <person name="Birren B."/>
        </authorList>
    </citation>
    <scope>NUCLEOTIDE SEQUENCE [LARGE SCALE GENOMIC DNA]</scope>
    <source>
        <strain evidence="2 3">MaliPS096_E11</strain>
    </source>
</reference>
<dbReference type="AlphaFoldDB" id="A0A024WSQ7"/>
<sequence>MIKLIYILIILIIISLENKSLEKVENYHIYERNLSEAEKNNNRSQRKKNFKT</sequence>
<dbReference type="EMBL" id="KI925539">
    <property type="protein sequence ID" value="ETW49745.1"/>
    <property type="molecule type" value="Genomic_DNA"/>
</dbReference>
<accession>A0A024WSQ7</accession>
<evidence type="ECO:0000313" key="3">
    <source>
        <dbReference type="Proteomes" id="UP000030699"/>
    </source>
</evidence>
<gene>
    <name evidence="2" type="ORF">PFMALIP_02279</name>
</gene>
<keyword evidence="1" id="KW-0732">Signal</keyword>
<organism evidence="2 3">
    <name type="scientific">Plasmodium falciparum MaliPS096_E11</name>
    <dbReference type="NCBI Taxonomy" id="1036727"/>
    <lineage>
        <taxon>Eukaryota</taxon>
        <taxon>Sar</taxon>
        <taxon>Alveolata</taxon>
        <taxon>Apicomplexa</taxon>
        <taxon>Aconoidasida</taxon>
        <taxon>Haemosporida</taxon>
        <taxon>Plasmodiidae</taxon>
        <taxon>Plasmodium</taxon>
        <taxon>Plasmodium (Laverania)</taxon>
    </lineage>
</organism>
<feature type="chain" id="PRO_5001541030" evidence="1">
    <location>
        <begin position="21"/>
        <end position="52"/>
    </location>
</feature>